<organism evidence="7 8">
    <name type="scientific">Plakobranchus ocellatus</name>
    <dbReference type="NCBI Taxonomy" id="259542"/>
    <lineage>
        <taxon>Eukaryota</taxon>
        <taxon>Metazoa</taxon>
        <taxon>Spiralia</taxon>
        <taxon>Lophotrochozoa</taxon>
        <taxon>Mollusca</taxon>
        <taxon>Gastropoda</taxon>
        <taxon>Heterobranchia</taxon>
        <taxon>Euthyneura</taxon>
        <taxon>Panpulmonata</taxon>
        <taxon>Sacoglossa</taxon>
        <taxon>Placobranchoidea</taxon>
        <taxon>Plakobranchidae</taxon>
        <taxon>Plakobranchus</taxon>
    </lineage>
</organism>
<evidence type="ECO:0000313" key="7">
    <source>
        <dbReference type="EMBL" id="GFN78449.1"/>
    </source>
</evidence>
<evidence type="ECO:0000313" key="8">
    <source>
        <dbReference type="Proteomes" id="UP000735302"/>
    </source>
</evidence>
<feature type="transmembrane region" description="Helical" evidence="6">
    <location>
        <begin position="226"/>
        <end position="247"/>
    </location>
</feature>
<accession>A0AAV3Y6N5</accession>
<dbReference type="EMBL" id="BLXT01000588">
    <property type="protein sequence ID" value="GFN78449.1"/>
    <property type="molecule type" value="Genomic_DNA"/>
</dbReference>
<evidence type="ECO:0000256" key="6">
    <source>
        <dbReference type="SAM" id="Phobius"/>
    </source>
</evidence>
<keyword evidence="4 6" id="KW-1133">Transmembrane helix</keyword>
<keyword evidence="5 6" id="KW-0472">Membrane</keyword>
<dbReference type="PANTHER" id="PTHR16007:SF15">
    <property type="entry name" value="TRANSMEMBRANE PROTEIN 45B"/>
    <property type="match status" value="1"/>
</dbReference>
<feature type="transmembrane region" description="Helical" evidence="6">
    <location>
        <begin position="196"/>
        <end position="214"/>
    </location>
</feature>
<gene>
    <name evidence="7" type="ORF">PoB_000495500</name>
</gene>
<dbReference type="PANTHER" id="PTHR16007">
    <property type="entry name" value="EPIDIDYMAL MEMBRANE PROTEIN E9-RELATED"/>
    <property type="match status" value="1"/>
</dbReference>
<evidence type="ECO:0000256" key="1">
    <source>
        <dbReference type="ARBA" id="ARBA00004141"/>
    </source>
</evidence>
<name>A0AAV3Y6N5_9GAST</name>
<dbReference type="InterPro" id="IPR006904">
    <property type="entry name" value="DUF716"/>
</dbReference>
<keyword evidence="3 6" id="KW-0812">Transmembrane</keyword>
<feature type="transmembrane region" description="Helical" evidence="6">
    <location>
        <begin position="93"/>
        <end position="113"/>
    </location>
</feature>
<feature type="transmembrane region" description="Helical" evidence="6">
    <location>
        <begin position="165"/>
        <end position="184"/>
    </location>
</feature>
<proteinExistence type="inferred from homology"/>
<evidence type="ECO:0000256" key="4">
    <source>
        <dbReference type="ARBA" id="ARBA00022989"/>
    </source>
</evidence>
<dbReference type="Pfam" id="PF04819">
    <property type="entry name" value="DUF716"/>
    <property type="match status" value="1"/>
</dbReference>
<evidence type="ECO:0000256" key="2">
    <source>
        <dbReference type="ARBA" id="ARBA00006948"/>
    </source>
</evidence>
<dbReference type="InterPro" id="IPR042127">
    <property type="entry name" value="TMEM45"/>
</dbReference>
<feature type="transmembrane region" description="Helical" evidence="6">
    <location>
        <begin position="38"/>
        <end position="58"/>
    </location>
</feature>
<feature type="transmembrane region" description="Helical" evidence="6">
    <location>
        <begin position="267"/>
        <end position="289"/>
    </location>
</feature>
<feature type="transmembrane region" description="Helical" evidence="6">
    <location>
        <begin position="125"/>
        <end position="144"/>
    </location>
</feature>
<comment type="caution">
    <text evidence="7">The sequence shown here is derived from an EMBL/GenBank/DDBJ whole genome shotgun (WGS) entry which is preliminary data.</text>
</comment>
<protein>
    <submittedName>
        <fullName evidence="7">Transmembrane protein 45b</fullName>
    </submittedName>
</protein>
<sequence>MESLQHHEDVSSSIDATLMSYSNSCQSVNSTHLVPGTAAGHVIAGSSFVIIGLLYVIAAQHRYYFCLRTSTKFVSGVEIPFEVLSGRFKKWPLLAILKIYLGGSYLAMELITATFRKPGGNETPYWQHDIMAASFMISGFVDIFSVQHRKRNGKRMQLIPDGFEYVVFALAFGLQAMLLISHLHKRTPLDVRVHHFYALVAVCCFLVVLAEGMFRRHPLMPVMRGYFIMMQGTWLINLLIVLYHPGVEERVYDLYDDKSIALVSLMFVYHVILNMVLVLTINLFFVWVYSRQTYKIVPPLKNGHGLKGAWDCEVATKHRNENLLNDGDNEDNQSETFIDFDNQSENEFEMMEPTKIRKP</sequence>
<dbReference type="AlphaFoldDB" id="A0AAV3Y6N5"/>
<dbReference type="Proteomes" id="UP000735302">
    <property type="component" value="Unassembled WGS sequence"/>
</dbReference>
<reference evidence="7 8" key="1">
    <citation type="journal article" date="2021" name="Elife">
        <title>Chloroplast acquisition without the gene transfer in kleptoplastic sea slugs, Plakobranchus ocellatus.</title>
        <authorList>
            <person name="Maeda T."/>
            <person name="Takahashi S."/>
            <person name="Yoshida T."/>
            <person name="Shimamura S."/>
            <person name="Takaki Y."/>
            <person name="Nagai Y."/>
            <person name="Toyoda A."/>
            <person name="Suzuki Y."/>
            <person name="Arimoto A."/>
            <person name="Ishii H."/>
            <person name="Satoh N."/>
            <person name="Nishiyama T."/>
            <person name="Hasebe M."/>
            <person name="Maruyama T."/>
            <person name="Minagawa J."/>
            <person name="Obokata J."/>
            <person name="Shigenobu S."/>
        </authorList>
    </citation>
    <scope>NUCLEOTIDE SEQUENCE [LARGE SCALE GENOMIC DNA]</scope>
</reference>
<comment type="similarity">
    <text evidence="2">Belongs to the TMEM45 family.</text>
</comment>
<keyword evidence="8" id="KW-1185">Reference proteome</keyword>
<evidence type="ECO:0000256" key="3">
    <source>
        <dbReference type="ARBA" id="ARBA00022692"/>
    </source>
</evidence>
<comment type="subcellular location">
    <subcellularLocation>
        <location evidence="1">Membrane</location>
        <topology evidence="1">Multi-pass membrane protein</topology>
    </subcellularLocation>
</comment>
<dbReference type="GO" id="GO:0016020">
    <property type="term" value="C:membrane"/>
    <property type="evidence" value="ECO:0007669"/>
    <property type="project" value="UniProtKB-SubCell"/>
</dbReference>
<evidence type="ECO:0000256" key="5">
    <source>
        <dbReference type="ARBA" id="ARBA00023136"/>
    </source>
</evidence>